<proteinExistence type="predicted"/>
<protein>
    <submittedName>
        <fullName evidence="1">Uncharacterized protein</fullName>
    </submittedName>
</protein>
<gene>
    <name evidence="1" type="ORF">WMSIL1_LOCUS9452</name>
</gene>
<feature type="non-terminal residue" evidence="1">
    <location>
        <position position="1"/>
    </location>
</feature>
<name>A0A564YV91_HYMDI</name>
<dbReference type="EMBL" id="CABIJS010000377">
    <property type="protein sequence ID" value="VUZ50608.1"/>
    <property type="molecule type" value="Genomic_DNA"/>
</dbReference>
<dbReference type="AlphaFoldDB" id="A0A564YV91"/>
<dbReference type="Proteomes" id="UP000321570">
    <property type="component" value="Unassembled WGS sequence"/>
</dbReference>
<organism evidence="1 2">
    <name type="scientific">Hymenolepis diminuta</name>
    <name type="common">Rat tapeworm</name>
    <dbReference type="NCBI Taxonomy" id="6216"/>
    <lineage>
        <taxon>Eukaryota</taxon>
        <taxon>Metazoa</taxon>
        <taxon>Spiralia</taxon>
        <taxon>Lophotrochozoa</taxon>
        <taxon>Platyhelminthes</taxon>
        <taxon>Cestoda</taxon>
        <taxon>Eucestoda</taxon>
        <taxon>Cyclophyllidea</taxon>
        <taxon>Hymenolepididae</taxon>
        <taxon>Hymenolepis</taxon>
    </lineage>
</organism>
<keyword evidence="2" id="KW-1185">Reference proteome</keyword>
<evidence type="ECO:0000313" key="1">
    <source>
        <dbReference type="EMBL" id="VUZ50608.1"/>
    </source>
</evidence>
<reference evidence="1 2" key="1">
    <citation type="submission" date="2019-07" db="EMBL/GenBank/DDBJ databases">
        <authorList>
            <person name="Jastrzebski P J."/>
            <person name="Paukszto L."/>
            <person name="Jastrzebski P J."/>
        </authorList>
    </citation>
    <scope>NUCLEOTIDE SEQUENCE [LARGE SCALE GENOMIC DNA]</scope>
    <source>
        <strain evidence="1 2">WMS-il1</strain>
    </source>
</reference>
<sequence length="54" mass="6279">HTTHTQGTVAPPKHLPLINPSPPILYFPLRICTEVYSIQPVLRNPWCSFFFHYC</sequence>
<accession>A0A564YV91</accession>
<evidence type="ECO:0000313" key="2">
    <source>
        <dbReference type="Proteomes" id="UP000321570"/>
    </source>
</evidence>